<evidence type="ECO:0000256" key="1">
    <source>
        <dbReference type="ARBA" id="ARBA00022723"/>
    </source>
</evidence>
<dbReference type="InterPro" id="IPR029228">
    <property type="entry name" value="Alkyl_sulf_dimr"/>
</dbReference>
<proteinExistence type="inferred from homology"/>
<dbReference type="InterPro" id="IPR036866">
    <property type="entry name" value="RibonucZ/Hydroxyglut_hydro"/>
</dbReference>
<comment type="caution">
    <text evidence="6">The sequence shown here is derived from an EMBL/GenBank/DDBJ whole genome shotgun (WGS) entry which is preliminary data.</text>
</comment>
<evidence type="ECO:0000256" key="4">
    <source>
        <dbReference type="ARBA" id="ARBA00033751"/>
    </source>
</evidence>
<dbReference type="Proteomes" id="UP001549320">
    <property type="component" value="Unassembled WGS sequence"/>
</dbReference>
<dbReference type="SUPFAM" id="SSF56281">
    <property type="entry name" value="Metallo-hydrolase/oxidoreductase"/>
    <property type="match status" value="1"/>
</dbReference>
<dbReference type="InterPro" id="IPR052195">
    <property type="entry name" value="Bact_Alkyl/Aryl-Sulfatase"/>
</dbReference>
<dbReference type="Gene3D" id="3.60.15.30">
    <property type="entry name" value="Metallo-beta-lactamase domain"/>
    <property type="match status" value="1"/>
</dbReference>
<dbReference type="EMBL" id="JBEPSH010000004">
    <property type="protein sequence ID" value="MET4577083.1"/>
    <property type="molecule type" value="Genomic_DNA"/>
</dbReference>
<comment type="similarity">
    <text evidence="4">Belongs to the metallo-beta-lactamase superfamily. Type III sulfatase family.</text>
</comment>
<gene>
    <name evidence="6" type="ORF">ABIE13_002194</name>
</gene>
<protein>
    <submittedName>
        <fullName evidence="6">Alkyl sulfatase BDS1-like metallo-beta-lactamase superfamily hydrolase</fullName>
    </submittedName>
</protein>
<dbReference type="InterPro" id="IPR044097">
    <property type="entry name" value="Bds1/SdsA1_MBL-fold"/>
</dbReference>
<dbReference type="Pfam" id="PF00753">
    <property type="entry name" value="Lactamase_B"/>
    <property type="match status" value="1"/>
</dbReference>
<evidence type="ECO:0000256" key="3">
    <source>
        <dbReference type="ARBA" id="ARBA00022833"/>
    </source>
</evidence>
<sequence length="630" mass="69717">MKPAHSSTLAANSRLLEELDFTDQRDFEAARRGFIDTLPEAHIDADSGGVSWSMRPYGFLGGKTPDTVNPSLWRMARLNAIHGLFKVSDRVYQVRGFSLANVTFVEGDSGVIVVDPLQFTEHARAALALYRKHRGDRPVVAVIYTHSHRDHYGGVRGVISPEDVKNGVEVIAPFGFTEESFSESILAGVPMRRRALFQFGWSLEPGEMAHVDSGLGKAVGRGGDGFIAPTTLITQPVERRKVDGVDIVFHLTPGTEAPADMNMLYPGLRVLNLAENACQTMHNLCPIRGAKTRDALAWAHYLNQALDQFVPQVDALVVQHHWPVWGQENIHQYVAGQRDMYRFLHDQTLRLMSHGRTPREIADELMMPSKLSKQWFARGYYGAVAHNVNAVYAHYMGPYDGNPTHLNPLPPVQAGKKYVQYMGGADAVVQKARDDYEAGQFRWVVEALNHVVFADPGHRPARELAADAMEQLGYQSESATWRNAYLLAARELRSTSKATAPKGVGISPDVVAILPFGNFLEYLGIRVNGPKAQDIDARFDWRLVDASGVDSHRLMVSNGALNHLPGTHGEQAHAVVEMDRDKLSSLSAGREALLAGLDAGELRVTGDAALFRRFLETLDEFDPMFNVIEP</sequence>
<dbReference type="SUPFAM" id="SSF55718">
    <property type="entry name" value="SCP-like"/>
    <property type="match status" value="1"/>
</dbReference>
<dbReference type="Gene3D" id="3.30.1050.10">
    <property type="entry name" value="SCP2 sterol-binding domain"/>
    <property type="match status" value="1"/>
</dbReference>
<reference evidence="6 7" key="1">
    <citation type="submission" date="2024-06" db="EMBL/GenBank/DDBJ databases">
        <title>Sorghum-associated microbial communities from plants grown in Nebraska, USA.</title>
        <authorList>
            <person name="Schachtman D."/>
        </authorList>
    </citation>
    <scope>NUCLEOTIDE SEQUENCE [LARGE SCALE GENOMIC DNA]</scope>
    <source>
        <strain evidence="6 7">2709</strain>
    </source>
</reference>
<dbReference type="InterPro" id="IPR029229">
    <property type="entry name" value="Alkyl_sulf_C"/>
</dbReference>
<dbReference type="Pfam" id="PF14863">
    <property type="entry name" value="Alkyl_sulf_dimr"/>
    <property type="match status" value="1"/>
</dbReference>
<evidence type="ECO:0000313" key="6">
    <source>
        <dbReference type="EMBL" id="MET4577083.1"/>
    </source>
</evidence>
<keyword evidence="7" id="KW-1185">Reference proteome</keyword>
<evidence type="ECO:0000313" key="7">
    <source>
        <dbReference type="Proteomes" id="UP001549320"/>
    </source>
</evidence>
<keyword evidence="3" id="KW-0862">Zinc</keyword>
<keyword evidence="2" id="KW-0378">Hydrolase</keyword>
<dbReference type="SMART" id="SM00849">
    <property type="entry name" value="Lactamase_B"/>
    <property type="match status" value="1"/>
</dbReference>
<dbReference type="Gene3D" id="1.25.40.880">
    <property type="entry name" value="Alkyl sulfatase, dimerisation domain"/>
    <property type="match status" value="1"/>
</dbReference>
<name>A0ABV2Q883_9BURK</name>
<dbReference type="Pfam" id="PF14864">
    <property type="entry name" value="Alkyl_sulf_C"/>
    <property type="match status" value="1"/>
</dbReference>
<organism evidence="6 7">
    <name type="scientific">Ottowia thiooxydans</name>
    <dbReference type="NCBI Taxonomy" id="219182"/>
    <lineage>
        <taxon>Bacteria</taxon>
        <taxon>Pseudomonadati</taxon>
        <taxon>Pseudomonadota</taxon>
        <taxon>Betaproteobacteria</taxon>
        <taxon>Burkholderiales</taxon>
        <taxon>Comamonadaceae</taxon>
        <taxon>Ottowia</taxon>
    </lineage>
</organism>
<dbReference type="PANTHER" id="PTHR43223:SF1">
    <property type="entry name" value="ALKYL_ARYL-SULFATASE BDS1"/>
    <property type="match status" value="1"/>
</dbReference>
<dbReference type="InterPro" id="IPR001279">
    <property type="entry name" value="Metallo-B-lactamas"/>
</dbReference>
<evidence type="ECO:0000256" key="2">
    <source>
        <dbReference type="ARBA" id="ARBA00022801"/>
    </source>
</evidence>
<dbReference type="InterPro" id="IPR038536">
    <property type="entry name" value="Alkyl/aryl-sulf_dimr_sf"/>
</dbReference>
<evidence type="ECO:0000259" key="5">
    <source>
        <dbReference type="SMART" id="SM00849"/>
    </source>
</evidence>
<dbReference type="InterPro" id="IPR036527">
    <property type="entry name" value="SCP2_sterol-bd_dom_sf"/>
</dbReference>
<feature type="domain" description="Metallo-beta-lactamase" evidence="5">
    <location>
        <begin position="99"/>
        <end position="320"/>
    </location>
</feature>
<dbReference type="PANTHER" id="PTHR43223">
    <property type="entry name" value="ALKYL/ARYL-SULFATASE"/>
    <property type="match status" value="1"/>
</dbReference>
<dbReference type="RefSeq" id="WP_354443170.1">
    <property type="nucleotide sequence ID" value="NZ_JBEPSH010000004.1"/>
</dbReference>
<accession>A0ABV2Q883</accession>
<keyword evidence="1" id="KW-0479">Metal-binding</keyword>
<dbReference type="CDD" id="cd07710">
    <property type="entry name" value="arylsulfatase_Sdsa1-like_MBL-fold"/>
    <property type="match status" value="1"/>
</dbReference>